<sequence length="354" mass="38425">MSRPLARGPGRRQDRSNEHELQCGEPHSISTVSCPPVESTPDRTTDAAPVTGIVEAPGHGGDGQDSGPRPSAAPLRFGYGTNGFTDHRLEDVVWVLADLGYDGLALTLDQGHLDPYSDALPRRVSHIARLLNAAGMTVTIETGAPYLLDPWRPHHPNLMSEAREDREVRIDLLRRASWIAQELGSPTVQLASGPAPAGLDEEIAWRRLAAGCETVLEHAAPRGITLGFEPEPDTFVDTVTRCLRLRDLLGGHERFAITFDVGHAHCVEDAPVLDCLRLAEPHLVNVRIEDMVRGVHRHLEFGLGEIDFPPLLAELAAMGHQGLVSVEIQEGSAAAPDVARRCLDFLRSSLTNGT</sequence>
<feature type="domain" description="Xylose isomerase-like TIM barrel" evidence="2">
    <location>
        <begin position="96"/>
        <end position="348"/>
    </location>
</feature>
<dbReference type="OrthoDB" id="1900402at2"/>
<dbReference type="InterPro" id="IPR050312">
    <property type="entry name" value="IolE/XylAMocC-like"/>
</dbReference>
<organism evidence="3 4">
    <name type="scientific">Streptomyces spongiae</name>
    <dbReference type="NCBI Taxonomy" id="565072"/>
    <lineage>
        <taxon>Bacteria</taxon>
        <taxon>Bacillati</taxon>
        <taxon>Actinomycetota</taxon>
        <taxon>Actinomycetes</taxon>
        <taxon>Kitasatosporales</taxon>
        <taxon>Streptomycetaceae</taxon>
        <taxon>Streptomyces</taxon>
    </lineage>
</organism>
<proteinExistence type="predicted"/>
<keyword evidence="4" id="KW-1185">Reference proteome</keyword>
<dbReference type="Proteomes" id="UP000400924">
    <property type="component" value="Unassembled WGS sequence"/>
</dbReference>
<name>A0A5N8X907_9ACTN</name>
<dbReference type="Gene3D" id="3.20.20.150">
    <property type="entry name" value="Divalent-metal-dependent TIM barrel enzymes"/>
    <property type="match status" value="1"/>
</dbReference>
<accession>A0A5N8X907</accession>
<evidence type="ECO:0000313" key="4">
    <source>
        <dbReference type="Proteomes" id="UP000400924"/>
    </source>
</evidence>
<dbReference type="PANTHER" id="PTHR12110:SF52">
    <property type="entry name" value="XYLOSE ISOMERASE"/>
    <property type="match status" value="1"/>
</dbReference>
<dbReference type="GO" id="GO:0016853">
    <property type="term" value="F:isomerase activity"/>
    <property type="evidence" value="ECO:0007669"/>
    <property type="project" value="UniProtKB-KW"/>
</dbReference>
<dbReference type="PANTHER" id="PTHR12110">
    <property type="entry name" value="HYDROXYPYRUVATE ISOMERASE"/>
    <property type="match status" value="1"/>
</dbReference>
<dbReference type="Pfam" id="PF01261">
    <property type="entry name" value="AP_endonuc_2"/>
    <property type="match status" value="1"/>
</dbReference>
<keyword evidence="3" id="KW-0413">Isomerase</keyword>
<evidence type="ECO:0000259" key="2">
    <source>
        <dbReference type="Pfam" id="PF01261"/>
    </source>
</evidence>
<feature type="compositionally biased region" description="Basic and acidic residues" evidence="1">
    <location>
        <begin position="11"/>
        <end position="22"/>
    </location>
</feature>
<evidence type="ECO:0000313" key="3">
    <source>
        <dbReference type="EMBL" id="MPY55929.1"/>
    </source>
</evidence>
<feature type="region of interest" description="Disordered" evidence="1">
    <location>
        <begin position="1"/>
        <end position="74"/>
    </location>
</feature>
<dbReference type="InterPro" id="IPR013022">
    <property type="entry name" value="Xyl_isomerase-like_TIM-brl"/>
</dbReference>
<dbReference type="AlphaFoldDB" id="A0A5N8X907"/>
<comment type="caution">
    <text evidence="3">The sequence shown here is derived from an EMBL/GenBank/DDBJ whole genome shotgun (WGS) entry which is preliminary data.</text>
</comment>
<gene>
    <name evidence="3" type="ORF">FNH08_01610</name>
</gene>
<reference evidence="3 4" key="1">
    <citation type="submission" date="2019-07" db="EMBL/GenBank/DDBJ databases">
        <title>New species of Amycolatopsis and Streptomyces.</title>
        <authorList>
            <person name="Duangmal K."/>
            <person name="Teo W.F.A."/>
            <person name="Lipun K."/>
        </authorList>
    </citation>
    <scope>NUCLEOTIDE SEQUENCE [LARGE SCALE GENOMIC DNA]</scope>
    <source>
        <strain evidence="3 4">NBRC 106415</strain>
    </source>
</reference>
<dbReference type="SUPFAM" id="SSF51658">
    <property type="entry name" value="Xylose isomerase-like"/>
    <property type="match status" value="1"/>
</dbReference>
<dbReference type="InterPro" id="IPR036237">
    <property type="entry name" value="Xyl_isomerase-like_sf"/>
</dbReference>
<evidence type="ECO:0000256" key="1">
    <source>
        <dbReference type="SAM" id="MobiDB-lite"/>
    </source>
</evidence>
<protein>
    <submittedName>
        <fullName evidence="3">Sugar phosphate isomerase/epimerase</fullName>
    </submittedName>
</protein>
<dbReference type="EMBL" id="VJZC01000005">
    <property type="protein sequence ID" value="MPY55929.1"/>
    <property type="molecule type" value="Genomic_DNA"/>
</dbReference>